<feature type="transmembrane region" description="Helical" evidence="1">
    <location>
        <begin position="323"/>
        <end position="345"/>
    </location>
</feature>
<accession>A0ABM7XAQ1</accession>
<proteinExistence type="predicted"/>
<sequence>MPPRWGRRAPELAAAAAGLALFLCLGGGAVIRPGNVAWMGAGDWASHLLGWLHFRNAAWALPLGRIDGELYPVGTTVGFTDSIPLLAIPLKLASPLLPGTFQYFGAWLALCFALQGWAGARLTAVLSDRPLHRALGGALFALAPPLAARAVLFRHPSLCATWLLVGLLALALAPAAAAPGPARRALGALGLVLLAAAIHPTLCALALGLALALLARSALEGALSWTRAAAWSAAVAALAAALLALLGYAGGTPSGAAGFGEFSADLLWPLNGFGASRLLPALPAGPGQYEGMGAPGLGALAAGAAGLALLAAQRRLRPAPGRLRALSPLLGVSLACAAFALATPITLAGRPLLSLDAIYARLGPLTGAFRASGRFVWPLSLLLTAGALAALLAALRDRPRLATAALAGAVALQAADLSALPARDLFPARAWRLASPAWEAARGVRHVAMLPPEIKNGGPSCNGDYAWDDYVPLSELAYRLGATFNSGWTARLDAGASEAACRALLAEALAGALRPDTLYVLHPRMRRHLPPGSARCGEVEGHTVCVAPGTAGPLATLAAAWTPFPDPSRLDGR</sequence>
<evidence type="ECO:0000256" key="1">
    <source>
        <dbReference type="SAM" id="Phobius"/>
    </source>
</evidence>
<evidence type="ECO:0000259" key="2">
    <source>
        <dbReference type="Pfam" id="PF19830"/>
    </source>
</evidence>
<dbReference type="RefSeq" id="WP_248346245.1">
    <property type="nucleotide sequence ID" value="NZ_AP025592.1"/>
</dbReference>
<evidence type="ECO:0000313" key="4">
    <source>
        <dbReference type="EMBL" id="BDG08922.1"/>
    </source>
</evidence>
<keyword evidence="1" id="KW-0472">Membrane</keyword>
<dbReference type="InterPro" id="IPR046278">
    <property type="entry name" value="DUF6311"/>
</dbReference>
<dbReference type="Proteomes" id="UP001162734">
    <property type="component" value="Chromosome"/>
</dbReference>
<name>A0ABM7XAQ1_9BACT</name>
<dbReference type="Pfam" id="PF19830">
    <property type="entry name" value="DUF6311"/>
    <property type="match status" value="1"/>
</dbReference>
<dbReference type="Pfam" id="PF25853">
    <property type="entry name" value="DUF6311_C"/>
    <property type="match status" value="1"/>
</dbReference>
<keyword evidence="5" id="KW-1185">Reference proteome</keyword>
<protein>
    <submittedName>
        <fullName evidence="4">Uncharacterized protein</fullName>
    </submittedName>
</protein>
<feature type="transmembrane region" description="Helical" evidence="1">
    <location>
        <begin position="100"/>
        <end position="119"/>
    </location>
</feature>
<feature type="transmembrane region" description="Helical" evidence="1">
    <location>
        <begin position="189"/>
        <end position="216"/>
    </location>
</feature>
<keyword evidence="1" id="KW-0812">Transmembrane</keyword>
<evidence type="ECO:0000259" key="3">
    <source>
        <dbReference type="Pfam" id="PF25853"/>
    </source>
</evidence>
<feature type="transmembrane region" description="Helical" evidence="1">
    <location>
        <begin position="375"/>
        <end position="395"/>
    </location>
</feature>
<evidence type="ECO:0000313" key="5">
    <source>
        <dbReference type="Proteomes" id="UP001162734"/>
    </source>
</evidence>
<dbReference type="EMBL" id="AP025592">
    <property type="protein sequence ID" value="BDG08922.1"/>
    <property type="molecule type" value="Genomic_DNA"/>
</dbReference>
<feature type="domain" description="DUF6311" evidence="2">
    <location>
        <begin position="15"/>
        <end position="418"/>
    </location>
</feature>
<feature type="transmembrane region" description="Helical" evidence="1">
    <location>
        <begin position="292"/>
        <end position="311"/>
    </location>
</feature>
<reference evidence="5" key="1">
    <citation type="journal article" date="2022" name="Int. J. Syst. Evol. Microbiol.">
        <title>Anaeromyxobacter oryzae sp. nov., Anaeromyxobacter diazotrophicus sp. nov. and Anaeromyxobacter paludicola sp. nov., isolated from paddy soils.</title>
        <authorList>
            <person name="Itoh H."/>
            <person name="Xu Z."/>
            <person name="Mise K."/>
            <person name="Masuda Y."/>
            <person name="Ushijima N."/>
            <person name="Hayakawa C."/>
            <person name="Shiratori Y."/>
            <person name="Senoo K."/>
        </authorList>
    </citation>
    <scope>NUCLEOTIDE SEQUENCE [LARGE SCALE GENOMIC DNA]</scope>
    <source>
        <strain evidence="5">Red630</strain>
    </source>
</reference>
<feature type="transmembrane region" description="Helical" evidence="1">
    <location>
        <begin position="228"/>
        <end position="249"/>
    </location>
</feature>
<feature type="domain" description="DUF6311" evidence="3">
    <location>
        <begin position="438"/>
        <end position="546"/>
    </location>
</feature>
<feature type="transmembrane region" description="Helical" evidence="1">
    <location>
        <begin position="159"/>
        <end position="177"/>
    </location>
</feature>
<dbReference type="InterPro" id="IPR058671">
    <property type="entry name" value="DUF6311_C"/>
</dbReference>
<keyword evidence="1" id="KW-1133">Transmembrane helix</keyword>
<organism evidence="4 5">
    <name type="scientific">Anaeromyxobacter paludicola</name>
    <dbReference type="NCBI Taxonomy" id="2918171"/>
    <lineage>
        <taxon>Bacteria</taxon>
        <taxon>Pseudomonadati</taxon>
        <taxon>Myxococcota</taxon>
        <taxon>Myxococcia</taxon>
        <taxon>Myxococcales</taxon>
        <taxon>Cystobacterineae</taxon>
        <taxon>Anaeromyxobacteraceae</taxon>
        <taxon>Anaeromyxobacter</taxon>
    </lineage>
</organism>
<gene>
    <name evidence="4" type="ORF">AMPC_20350</name>
</gene>